<dbReference type="SUPFAM" id="SSF110296">
    <property type="entry name" value="Oligoxyloglucan reducing end-specific cellobiohydrolase"/>
    <property type="match status" value="1"/>
</dbReference>
<dbReference type="Proteomes" id="UP000028931">
    <property type="component" value="Chromosome"/>
</dbReference>
<dbReference type="PANTHER" id="PTHR47199">
    <property type="entry name" value="PHOTOSYSTEM II STABILITY/ASSEMBLY FACTOR HCF136, CHLOROPLASTIC"/>
    <property type="match status" value="1"/>
</dbReference>
<accession>A0A077F333</accession>
<evidence type="ECO:0000313" key="5">
    <source>
        <dbReference type="EMBL" id="AIL59818.1"/>
    </source>
</evidence>
<sequence>MQALIPLHRRAALAAALFSLVCLAGPSHVAAGQTVPDLLDLPARESSRAQHSLQLAVTRAGDRLVAVGERGIVLLSDDAGRNWHQAESVPVSVTLTAVHFVSATHGWAVGHSGVVLHSADGGETWQRQLDGNQAAKIILEDARQRAAAGEVGAEKALRSAEYLVKDGPDKPFLDVAFLSQSQGYVVGAYGLALETRDGGETWQSLAGRVPNPRGKHLYQVQIKDQHLLICGEQGALFSSSDEGGSFAEVLTPYGGTFFGALNLDAQGLLAYGLRGNAWLSLDGGASWQKADVGQPVTLSAGLRLNDGSVLLADESGRLLRSTDNAQSFTALPVQPGTGITGIVEAADGALILSSARGMSRIELDANDLGVKP</sequence>
<reference evidence="5 6" key="1">
    <citation type="submission" date="2014-07" db="EMBL/GenBank/DDBJ databases">
        <authorList>
            <person name="Lee K."/>
            <person name="Lim J.Y."/>
            <person name="Hwang I."/>
        </authorList>
    </citation>
    <scope>NUCLEOTIDE SEQUENCE [LARGE SCALE GENOMIC DNA]</scope>
    <source>
        <strain evidence="5 6">KL28</strain>
    </source>
</reference>
<dbReference type="EMBL" id="CP009048">
    <property type="protein sequence ID" value="AIL59818.1"/>
    <property type="molecule type" value="Genomic_DNA"/>
</dbReference>
<evidence type="ECO:0000256" key="2">
    <source>
        <dbReference type="ARBA" id="ARBA00023276"/>
    </source>
</evidence>
<dbReference type="OrthoDB" id="9813892at2"/>
<feature type="signal peptide" evidence="3">
    <location>
        <begin position="1"/>
        <end position="24"/>
    </location>
</feature>
<keyword evidence="3" id="KW-0732">Signal</keyword>
<dbReference type="InterPro" id="IPR015943">
    <property type="entry name" value="WD40/YVTN_repeat-like_dom_sf"/>
</dbReference>
<name>A0A077F333_9PSED</name>
<feature type="domain" description="Photosynthesis system II assembly factor Ycf48/Hcf136-like" evidence="4">
    <location>
        <begin position="169"/>
        <end position="249"/>
    </location>
</feature>
<proteinExistence type="predicted"/>
<dbReference type="PANTHER" id="PTHR47199:SF2">
    <property type="entry name" value="PHOTOSYSTEM II STABILITY_ASSEMBLY FACTOR HCF136, CHLOROPLASTIC"/>
    <property type="match status" value="1"/>
</dbReference>
<dbReference type="RefSeq" id="WP_038606334.1">
    <property type="nucleotide sequence ID" value="NZ_CP009048.1"/>
</dbReference>
<dbReference type="eggNOG" id="COG4447">
    <property type="taxonomic scope" value="Bacteria"/>
</dbReference>
<feature type="chain" id="PRO_5001718416" evidence="3">
    <location>
        <begin position="25"/>
        <end position="372"/>
    </location>
</feature>
<dbReference type="KEGG" id="palk:PSAKL28_05820"/>
<dbReference type="GO" id="GO:0015979">
    <property type="term" value="P:photosynthesis"/>
    <property type="evidence" value="ECO:0007669"/>
    <property type="project" value="UniProtKB-KW"/>
</dbReference>
<dbReference type="Pfam" id="PF14870">
    <property type="entry name" value="PSII_BNR"/>
    <property type="match status" value="2"/>
</dbReference>
<dbReference type="CDD" id="cd15482">
    <property type="entry name" value="Sialidase_non-viral"/>
    <property type="match status" value="1"/>
</dbReference>
<keyword evidence="2" id="KW-0604">Photosystem II</keyword>
<evidence type="ECO:0000256" key="3">
    <source>
        <dbReference type="SAM" id="SignalP"/>
    </source>
</evidence>
<dbReference type="AlphaFoldDB" id="A0A077F333"/>
<evidence type="ECO:0000259" key="4">
    <source>
        <dbReference type="Pfam" id="PF14870"/>
    </source>
</evidence>
<evidence type="ECO:0000256" key="1">
    <source>
        <dbReference type="ARBA" id="ARBA00022531"/>
    </source>
</evidence>
<keyword evidence="1" id="KW-0602">Photosynthesis</keyword>
<dbReference type="HOGENOM" id="CLU_063224_1_0_6"/>
<evidence type="ECO:0000313" key="6">
    <source>
        <dbReference type="Proteomes" id="UP000028931"/>
    </source>
</evidence>
<organism evidence="5 6">
    <name type="scientific">Pseudomonas alkylphenolica</name>
    <dbReference type="NCBI Taxonomy" id="237609"/>
    <lineage>
        <taxon>Bacteria</taxon>
        <taxon>Pseudomonadati</taxon>
        <taxon>Pseudomonadota</taxon>
        <taxon>Gammaproteobacteria</taxon>
        <taxon>Pseudomonadales</taxon>
        <taxon>Pseudomonadaceae</taxon>
        <taxon>Pseudomonas</taxon>
    </lineage>
</organism>
<gene>
    <name evidence="5" type="ORF">PSAKL28_05820</name>
</gene>
<protein>
    <submittedName>
        <fullName evidence="5">Photosystem II stability/assembly factor-like protein</fullName>
    </submittedName>
</protein>
<dbReference type="InterPro" id="IPR028203">
    <property type="entry name" value="PSII_CF48-like_dom"/>
</dbReference>
<dbReference type="GO" id="GO:0009523">
    <property type="term" value="C:photosystem II"/>
    <property type="evidence" value="ECO:0007669"/>
    <property type="project" value="UniProtKB-KW"/>
</dbReference>
<dbReference type="Gene3D" id="2.130.10.10">
    <property type="entry name" value="YVTN repeat-like/Quinoprotein amine dehydrogenase"/>
    <property type="match status" value="2"/>
</dbReference>
<feature type="domain" description="Photosynthesis system II assembly factor Ycf48/Hcf136-like" evidence="4">
    <location>
        <begin position="88"/>
        <end position="136"/>
    </location>
</feature>